<dbReference type="InterPro" id="IPR017853">
    <property type="entry name" value="GH"/>
</dbReference>
<evidence type="ECO:0000313" key="6">
    <source>
        <dbReference type="Proteomes" id="UP000435649"/>
    </source>
</evidence>
<evidence type="ECO:0000256" key="1">
    <source>
        <dbReference type="ARBA" id="ARBA00022801"/>
    </source>
</evidence>
<proteinExistence type="predicted"/>
<dbReference type="InterPro" id="IPR013529">
    <property type="entry name" value="Glyco_hydro_42_N"/>
</dbReference>
<dbReference type="Gene3D" id="3.20.20.80">
    <property type="entry name" value="Glycosidases"/>
    <property type="match status" value="1"/>
</dbReference>
<dbReference type="Pfam" id="PF02449">
    <property type="entry name" value="Glyco_hydro_42"/>
    <property type="match status" value="1"/>
</dbReference>
<name>A0A844G130_9BACT</name>
<keyword evidence="1 5" id="KW-0378">Hydrolase</keyword>
<dbReference type="GO" id="GO:0009341">
    <property type="term" value="C:beta-galactosidase complex"/>
    <property type="evidence" value="ECO:0007669"/>
    <property type="project" value="InterPro"/>
</dbReference>
<feature type="domain" description="Glycoside hydrolase family 42 N-terminal" evidence="4">
    <location>
        <begin position="290"/>
        <end position="438"/>
    </location>
</feature>
<feature type="signal peptide" evidence="3">
    <location>
        <begin position="1"/>
        <end position="18"/>
    </location>
</feature>
<dbReference type="SUPFAM" id="SSF51445">
    <property type="entry name" value="(Trans)glycosidases"/>
    <property type="match status" value="1"/>
</dbReference>
<comment type="caution">
    <text evidence="5">The sequence shown here is derived from an EMBL/GenBank/DDBJ whole genome shotgun (WGS) entry which is preliminary data.</text>
</comment>
<organism evidence="5 6">
    <name type="scientific">Victivallis lenta</name>
    <dbReference type="NCBI Taxonomy" id="2606640"/>
    <lineage>
        <taxon>Bacteria</taxon>
        <taxon>Pseudomonadati</taxon>
        <taxon>Lentisphaerota</taxon>
        <taxon>Lentisphaeria</taxon>
        <taxon>Victivallales</taxon>
        <taxon>Victivallaceae</taxon>
        <taxon>Victivallis</taxon>
    </lineage>
</organism>
<protein>
    <submittedName>
        <fullName evidence="5">Family 14 glycosylhydrolase</fullName>
    </submittedName>
</protein>
<dbReference type="GO" id="GO:0004565">
    <property type="term" value="F:beta-galactosidase activity"/>
    <property type="evidence" value="ECO:0007669"/>
    <property type="project" value="InterPro"/>
</dbReference>
<reference evidence="5 6" key="1">
    <citation type="submission" date="2019-08" db="EMBL/GenBank/DDBJ databases">
        <title>In-depth cultivation of the pig gut microbiome towards novel bacterial diversity and tailored functional studies.</title>
        <authorList>
            <person name="Wylensek D."/>
            <person name="Hitch T.C.A."/>
            <person name="Clavel T."/>
        </authorList>
    </citation>
    <scope>NUCLEOTIDE SEQUENCE [LARGE SCALE GENOMIC DNA]</scope>
    <source>
        <strain evidence="5 6">BBE-744-WT-12</strain>
    </source>
</reference>
<accession>A0A844G130</accession>
<evidence type="ECO:0000256" key="3">
    <source>
        <dbReference type="SAM" id="SignalP"/>
    </source>
</evidence>
<dbReference type="GO" id="GO:0005975">
    <property type="term" value="P:carbohydrate metabolic process"/>
    <property type="evidence" value="ECO:0007669"/>
    <property type="project" value="InterPro"/>
</dbReference>
<dbReference type="EMBL" id="VUNS01000005">
    <property type="protein sequence ID" value="MST96674.1"/>
    <property type="molecule type" value="Genomic_DNA"/>
</dbReference>
<gene>
    <name evidence="5" type="ORF">FYJ85_06405</name>
</gene>
<keyword evidence="3" id="KW-0732">Signal</keyword>
<dbReference type="InterPro" id="IPR003476">
    <property type="entry name" value="Glyco_hydro_42"/>
</dbReference>
<dbReference type="RefSeq" id="WP_154417391.1">
    <property type="nucleotide sequence ID" value="NZ_VUNS01000005.1"/>
</dbReference>
<evidence type="ECO:0000259" key="4">
    <source>
        <dbReference type="Pfam" id="PF02449"/>
    </source>
</evidence>
<evidence type="ECO:0000313" key="5">
    <source>
        <dbReference type="EMBL" id="MST96674.1"/>
    </source>
</evidence>
<dbReference type="Proteomes" id="UP000435649">
    <property type="component" value="Unassembled WGS sequence"/>
</dbReference>
<feature type="chain" id="PRO_5032323381" evidence="3">
    <location>
        <begin position="19"/>
        <end position="797"/>
    </location>
</feature>
<dbReference type="AlphaFoldDB" id="A0A844G130"/>
<evidence type="ECO:0000256" key="2">
    <source>
        <dbReference type="ARBA" id="ARBA00023295"/>
    </source>
</evidence>
<keyword evidence="2" id="KW-0326">Glycosidase</keyword>
<keyword evidence="6" id="KW-1185">Reference proteome</keyword>
<sequence>MKYVLLPVLCLFVNLLPAATLEMTGESFAPMIYAHRNGRGRVLEMSDSSEILSRERRSAGFALLASDREGDREVGLTLKLVWPDGSESAVGEFPPLRLRKDRMLVRQFRLTLDDADLEKLASCDGTYNLLLLRLEAEFAGPDGKPLPALNGTAAVGFDRGMRPGFPKAEVVRRNGVPTLSVNGVFHPGIFGYVGWNWLTARQSIRDFGKAGFHLYEIVFQPWSLWKNGKLDVGELERKLNSQIVSVAAQDPEAMFFLRYWLYVPRDWSKFHPGEVIRYDDGSSEIPLLGGPWAHASYASVLWREEYKRVLRELIARLEKGPYADRVFMVRAGYGNCGEWNGFGYHQNKFPDYSPQMQAAYRMWLKRRYGTLDELNRSWKSSFADWSLIDIPSRAERLAGEGTLLRTSSGSGNCGDYYRFFSDYTVELIGDFGRTVKEASGGKLLFGVFYGYFLHHLTGVPYHSLDSGHYAMGKLLRLPEVDTVCSPYNYHRRERAISIGMPLESIKHHGKLFLAEMDLPTHLADAEKYHGTAGESFSCDRAEADTMTLYRRDFGRVLTWGAGGYWYDFAHGWYEFDAFRKFITDAARIGRAAVNGDMRSIAEVAVILDEESVFSISLHSGEWAKQLRETLGCTLESAGAPVDFWLASDLGAAVKRGYRLLVFANRFRADPETDRILAGFRGTLLLLGPEEALPEHACPPGRCLHAPAGLSAGAVRGVLDKAGVHRYGGAENFFVYANASYLGIWQPEGSREACVVTLPAPARLTDAGSGEAVSLNGRSFRLPPSERPCFRLYRVENQ</sequence>
<dbReference type="PANTHER" id="PTHR36447:SF1">
    <property type="entry name" value="BETA-GALACTOSIDASE GANA"/>
    <property type="match status" value="1"/>
</dbReference>
<dbReference type="PANTHER" id="PTHR36447">
    <property type="entry name" value="BETA-GALACTOSIDASE GANA"/>
    <property type="match status" value="1"/>
</dbReference>